<comment type="caution">
    <text evidence="1">The sequence shown here is derived from an EMBL/GenBank/DDBJ whole genome shotgun (WGS) entry which is preliminary data.</text>
</comment>
<gene>
    <name evidence="1" type="ORF">L6452_08202</name>
</gene>
<reference evidence="2" key="1">
    <citation type="journal article" date="2022" name="Mol. Ecol. Resour.">
        <title>The genomes of chicory, endive, great burdock and yacon provide insights into Asteraceae palaeo-polyploidization history and plant inulin production.</title>
        <authorList>
            <person name="Fan W."/>
            <person name="Wang S."/>
            <person name="Wang H."/>
            <person name="Wang A."/>
            <person name="Jiang F."/>
            <person name="Liu H."/>
            <person name="Zhao H."/>
            <person name="Xu D."/>
            <person name="Zhang Y."/>
        </authorList>
    </citation>
    <scope>NUCLEOTIDE SEQUENCE [LARGE SCALE GENOMIC DNA]</scope>
    <source>
        <strain evidence="2">cv. Niubang</strain>
    </source>
</reference>
<dbReference type="Proteomes" id="UP001055879">
    <property type="component" value="Linkage Group LG03"/>
</dbReference>
<evidence type="ECO:0000313" key="1">
    <source>
        <dbReference type="EMBL" id="KAI3745793.1"/>
    </source>
</evidence>
<accession>A0ACB9DGK3</accession>
<keyword evidence="2" id="KW-1185">Reference proteome</keyword>
<proteinExistence type="predicted"/>
<reference evidence="1 2" key="2">
    <citation type="journal article" date="2022" name="Mol. Ecol. Resour.">
        <title>The genomes of chicory, endive, great burdock and yacon provide insights into Asteraceae paleo-polyploidization history and plant inulin production.</title>
        <authorList>
            <person name="Fan W."/>
            <person name="Wang S."/>
            <person name="Wang H."/>
            <person name="Wang A."/>
            <person name="Jiang F."/>
            <person name="Liu H."/>
            <person name="Zhao H."/>
            <person name="Xu D."/>
            <person name="Zhang Y."/>
        </authorList>
    </citation>
    <scope>NUCLEOTIDE SEQUENCE [LARGE SCALE GENOMIC DNA]</scope>
    <source>
        <strain evidence="2">cv. Niubang</strain>
    </source>
</reference>
<sequence>MFGTNNQTVYICGFCCKMSSSTFANRESGLMRPGNEVEANPRHKTKLFTIRWWVVKSKKKRGEHEPTVAEKLIRGLRSVAVEVGLGSASIEITDLGWA</sequence>
<name>A0ACB9DGK3_ARCLA</name>
<organism evidence="1 2">
    <name type="scientific">Arctium lappa</name>
    <name type="common">Greater burdock</name>
    <name type="synonym">Lappa major</name>
    <dbReference type="NCBI Taxonomy" id="4217"/>
    <lineage>
        <taxon>Eukaryota</taxon>
        <taxon>Viridiplantae</taxon>
        <taxon>Streptophyta</taxon>
        <taxon>Embryophyta</taxon>
        <taxon>Tracheophyta</taxon>
        <taxon>Spermatophyta</taxon>
        <taxon>Magnoliopsida</taxon>
        <taxon>eudicotyledons</taxon>
        <taxon>Gunneridae</taxon>
        <taxon>Pentapetalae</taxon>
        <taxon>asterids</taxon>
        <taxon>campanulids</taxon>
        <taxon>Asterales</taxon>
        <taxon>Asteraceae</taxon>
        <taxon>Carduoideae</taxon>
        <taxon>Cardueae</taxon>
        <taxon>Arctiinae</taxon>
        <taxon>Arctium</taxon>
    </lineage>
</organism>
<protein>
    <submittedName>
        <fullName evidence="1">Uncharacterized protein</fullName>
    </submittedName>
</protein>
<evidence type="ECO:0000313" key="2">
    <source>
        <dbReference type="Proteomes" id="UP001055879"/>
    </source>
</evidence>
<dbReference type="EMBL" id="CM042049">
    <property type="protein sequence ID" value="KAI3745793.1"/>
    <property type="molecule type" value="Genomic_DNA"/>
</dbReference>